<evidence type="ECO:0000256" key="7">
    <source>
        <dbReference type="ARBA" id="ARBA00022679"/>
    </source>
</evidence>
<evidence type="ECO:0000256" key="1">
    <source>
        <dbReference type="ARBA" id="ARBA00000085"/>
    </source>
</evidence>
<dbReference type="InterPro" id="IPR004358">
    <property type="entry name" value="Sig_transdc_His_kin-like_C"/>
</dbReference>
<dbReference type="InterPro" id="IPR050398">
    <property type="entry name" value="HssS/ArlS-like"/>
</dbReference>
<keyword evidence="13" id="KW-0902">Two-component regulatory system</keyword>
<evidence type="ECO:0000256" key="4">
    <source>
        <dbReference type="ARBA" id="ARBA00015735"/>
    </source>
</evidence>
<dbReference type="Pfam" id="PF18719">
    <property type="entry name" value="ArlS_N"/>
    <property type="match status" value="1"/>
</dbReference>
<keyword evidence="11 18" id="KW-0067">ATP-binding</keyword>
<evidence type="ECO:0000256" key="8">
    <source>
        <dbReference type="ARBA" id="ARBA00022692"/>
    </source>
</evidence>
<evidence type="ECO:0000256" key="6">
    <source>
        <dbReference type="ARBA" id="ARBA00022553"/>
    </source>
</evidence>
<dbReference type="SUPFAM" id="SSF47384">
    <property type="entry name" value="Homodimeric domain of signal transducing histidine kinase"/>
    <property type="match status" value="1"/>
</dbReference>
<dbReference type="Proteomes" id="UP001596113">
    <property type="component" value="Unassembled WGS sequence"/>
</dbReference>
<dbReference type="InterPro" id="IPR003660">
    <property type="entry name" value="HAMP_dom"/>
</dbReference>
<dbReference type="Gene3D" id="3.30.565.10">
    <property type="entry name" value="Histidine kinase-like ATPase, C-terminal domain"/>
    <property type="match status" value="1"/>
</dbReference>
<feature type="domain" description="Histidine kinase" evidence="16">
    <location>
        <begin position="238"/>
        <end position="450"/>
    </location>
</feature>
<dbReference type="SMART" id="SM00387">
    <property type="entry name" value="HATPase_c"/>
    <property type="match status" value="1"/>
</dbReference>
<feature type="transmembrane region" description="Helical" evidence="15">
    <location>
        <begin position="151"/>
        <end position="175"/>
    </location>
</feature>
<evidence type="ECO:0000313" key="19">
    <source>
        <dbReference type="Proteomes" id="UP001596113"/>
    </source>
</evidence>
<dbReference type="PROSITE" id="PS50885">
    <property type="entry name" value="HAMP"/>
    <property type="match status" value="1"/>
</dbReference>
<dbReference type="InterPro" id="IPR003594">
    <property type="entry name" value="HATPase_dom"/>
</dbReference>
<reference evidence="19" key="1">
    <citation type="journal article" date="2019" name="Int. J. Syst. Evol. Microbiol.">
        <title>The Global Catalogue of Microorganisms (GCM) 10K type strain sequencing project: providing services to taxonomists for standard genome sequencing and annotation.</title>
        <authorList>
            <consortium name="The Broad Institute Genomics Platform"/>
            <consortium name="The Broad Institute Genome Sequencing Center for Infectious Disease"/>
            <person name="Wu L."/>
            <person name="Ma J."/>
        </authorList>
    </citation>
    <scope>NUCLEOTIDE SEQUENCE [LARGE SCALE GENOMIC DNA]</scope>
    <source>
        <strain evidence="19">CGMCC 1.18575</strain>
    </source>
</reference>
<feature type="domain" description="HAMP" evidence="17">
    <location>
        <begin position="176"/>
        <end position="230"/>
    </location>
</feature>
<gene>
    <name evidence="18" type="ORF">ACFPOF_26585</name>
</gene>
<comment type="catalytic activity">
    <reaction evidence="1">
        <text>ATP + protein L-histidine = ADP + protein N-phospho-L-histidine.</text>
        <dbReference type="EC" id="2.7.13.3"/>
    </reaction>
</comment>
<evidence type="ECO:0000256" key="14">
    <source>
        <dbReference type="ARBA" id="ARBA00023136"/>
    </source>
</evidence>
<dbReference type="Gene3D" id="1.10.287.130">
    <property type="match status" value="1"/>
</dbReference>
<dbReference type="EMBL" id="JBHSMI010000052">
    <property type="protein sequence ID" value="MFC5406318.1"/>
    <property type="molecule type" value="Genomic_DNA"/>
</dbReference>
<dbReference type="EC" id="2.7.13.3" evidence="3"/>
<evidence type="ECO:0000256" key="9">
    <source>
        <dbReference type="ARBA" id="ARBA00022741"/>
    </source>
</evidence>
<keyword evidence="19" id="KW-1185">Reference proteome</keyword>
<sequence length="456" mass="51773">MKLRSKFTLFTSALVILILLSVDIVIYFLFIRLATRNEIELLRNKSEQIIEKIGPSAMMEKGNQRLILSYLPEDSAIRIFDPDLKIVHIYQEEQDIDYARIHLKSVDGASLVEINDQKILVVRSPIESNNKVVGVFEIAEKMETLETNLNLLVAILIFSTAGAALLSIACASFLARALLKPISDSIATMREIESSLAFKRIPERSPSNNELYHMTATFNRMMGRLEENFHKQQQFVSDASHELNTTTTIIEGYANMLRRWGSTDRQIQKESVEAIYEESKQMRNMTRQLLDLAASQQSDRLMIEEFDLVACCRQVSTSAKQLHAQSISIDCADEQIRITADPTKIKQLLLILIDNALKYSKRSIEVRLKKELTNVEIRIKDYGIGIAQVDVRNVFERFYRVDSSRNRKTGGTGLGLPIAQSIVKEHHGTIRIESKEGIGTEVIVQLPLEHKNPLPT</sequence>
<keyword evidence="12 15" id="KW-1133">Transmembrane helix</keyword>
<feature type="transmembrane region" description="Helical" evidence="15">
    <location>
        <begin position="7"/>
        <end position="30"/>
    </location>
</feature>
<evidence type="ECO:0000256" key="10">
    <source>
        <dbReference type="ARBA" id="ARBA00022777"/>
    </source>
</evidence>
<dbReference type="CDD" id="cd00075">
    <property type="entry name" value="HATPase"/>
    <property type="match status" value="1"/>
</dbReference>
<dbReference type="InterPro" id="IPR005467">
    <property type="entry name" value="His_kinase_dom"/>
</dbReference>
<protein>
    <recommendedName>
        <fullName evidence="4">Signal transduction histidine-protein kinase ArlS</fullName>
        <ecNumber evidence="3">2.7.13.3</ecNumber>
    </recommendedName>
</protein>
<organism evidence="18 19">
    <name type="scientific">Cohnella soli</name>
    <dbReference type="NCBI Taxonomy" id="425005"/>
    <lineage>
        <taxon>Bacteria</taxon>
        <taxon>Bacillati</taxon>
        <taxon>Bacillota</taxon>
        <taxon>Bacilli</taxon>
        <taxon>Bacillales</taxon>
        <taxon>Paenibacillaceae</taxon>
        <taxon>Cohnella</taxon>
    </lineage>
</organism>
<keyword evidence="7" id="KW-0808">Transferase</keyword>
<name>A0ABW0HZE0_9BACL</name>
<dbReference type="SMART" id="SM00388">
    <property type="entry name" value="HisKA"/>
    <property type="match status" value="1"/>
</dbReference>
<dbReference type="Pfam" id="PF02518">
    <property type="entry name" value="HATPase_c"/>
    <property type="match status" value="1"/>
</dbReference>
<evidence type="ECO:0000256" key="13">
    <source>
        <dbReference type="ARBA" id="ARBA00023012"/>
    </source>
</evidence>
<dbReference type="PANTHER" id="PTHR45528">
    <property type="entry name" value="SENSOR HISTIDINE KINASE CPXA"/>
    <property type="match status" value="1"/>
</dbReference>
<dbReference type="PANTHER" id="PTHR45528:SF1">
    <property type="entry name" value="SENSOR HISTIDINE KINASE CPXA"/>
    <property type="match status" value="1"/>
</dbReference>
<keyword evidence="14 15" id="KW-0472">Membrane</keyword>
<evidence type="ECO:0000259" key="17">
    <source>
        <dbReference type="PROSITE" id="PS50885"/>
    </source>
</evidence>
<dbReference type="RefSeq" id="WP_378138397.1">
    <property type="nucleotide sequence ID" value="NZ_JBHSMI010000052.1"/>
</dbReference>
<dbReference type="Pfam" id="PF00512">
    <property type="entry name" value="HisKA"/>
    <property type="match status" value="1"/>
</dbReference>
<evidence type="ECO:0000256" key="12">
    <source>
        <dbReference type="ARBA" id="ARBA00022989"/>
    </source>
</evidence>
<keyword evidence="9" id="KW-0547">Nucleotide-binding</keyword>
<comment type="subcellular location">
    <subcellularLocation>
        <location evidence="2">Cell membrane</location>
        <topology evidence="2">Multi-pass membrane protein</topology>
    </subcellularLocation>
</comment>
<evidence type="ECO:0000313" key="18">
    <source>
        <dbReference type="EMBL" id="MFC5406318.1"/>
    </source>
</evidence>
<dbReference type="InterPro" id="IPR036097">
    <property type="entry name" value="HisK_dim/P_sf"/>
</dbReference>
<dbReference type="InterPro" id="IPR036890">
    <property type="entry name" value="HATPase_C_sf"/>
</dbReference>
<accession>A0ABW0HZE0</accession>
<dbReference type="SUPFAM" id="SSF55874">
    <property type="entry name" value="ATPase domain of HSP90 chaperone/DNA topoisomerase II/histidine kinase"/>
    <property type="match status" value="1"/>
</dbReference>
<dbReference type="SMART" id="SM00304">
    <property type="entry name" value="HAMP"/>
    <property type="match status" value="1"/>
</dbReference>
<dbReference type="Gene3D" id="6.10.340.10">
    <property type="match status" value="1"/>
</dbReference>
<evidence type="ECO:0000256" key="3">
    <source>
        <dbReference type="ARBA" id="ARBA00012438"/>
    </source>
</evidence>
<keyword evidence="6" id="KW-0597">Phosphoprotein</keyword>
<comment type="caution">
    <text evidence="18">The sequence shown here is derived from an EMBL/GenBank/DDBJ whole genome shotgun (WGS) entry which is preliminary data.</text>
</comment>
<evidence type="ECO:0000256" key="5">
    <source>
        <dbReference type="ARBA" id="ARBA00022475"/>
    </source>
</evidence>
<evidence type="ECO:0000256" key="2">
    <source>
        <dbReference type="ARBA" id="ARBA00004651"/>
    </source>
</evidence>
<dbReference type="InterPro" id="IPR003661">
    <property type="entry name" value="HisK_dim/P_dom"/>
</dbReference>
<dbReference type="CDD" id="cd00082">
    <property type="entry name" value="HisKA"/>
    <property type="match status" value="1"/>
</dbReference>
<keyword evidence="5" id="KW-1003">Cell membrane</keyword>
<evidence type="ECO:0000259" key="16">
    <source>
        <dbReference type="PROSITE" id="PS50109"/>
    </source>
</evidence>
<dbReference type="GO" id="GO:0005524">
    <property type="term" value="F:ATP binding"/>
    <property type="evidence" value="ECO:0007669"/>
    <property type="project" value="UniProtKB-KW"/>
</dbReference>
<keyword evidence="8 15" id="KW-0812">Transmembrane</keyword>
<keyword evidence="10" id="KW-0418">Kinase</keyword>
<dbReference type="PRINTS" id="PR00344">
    <property type="entry name" value="BCTRLSENSOR"/>
</dbReference>
<evidence type="ECO:0000256" key="11">
    <source>
        <dbReference type="ARBA" id="ARBA00022840"/>
    </source>
</evidence>
<dbReference type="InterPro" id="IPR041610">
    <property type="entry name" value="ArlS_N"/>
</dbReference>
<dbReference type="PROSITE" id="PS50109">
    <property type="entry name" value="HIS_KIN"/>
    <property type="match status" value="1"/>
</dbReference>
<evidence type="ECO:0000256" key="15">
    <source>
        <dbReference type="SAM" id="Phobius"/>
    </source>
</evidence>
<proteinExistence type="predicted"/>